<dbReference type="Gene3D" id="3.40.30.10">
    <property type="entry name" value="Glutaredoxin"/>
    <property type="match status" value="1"/>
</dbReference>
<dbReference type="EMBL" id="CZPZ01000022">
    <property type="protein sequence ID" value="CUS36937.1"/>
    <property type="molecule type" value="Genomic_DNA"/>
</dbReference>
<dbReference type="CDD" id="cd00570">
    <property type="entry name" value="GST_N_family"/>
    <property type="match status" value="1"/>
</dbReference>
<gene>
    <name evidence="2" type="ORF">COMA2_290024</name>
</gene>
<dbReference type="Pfam" id="PF13417">
    <property type="entry name" value="GST_N_3"/>
    <property type="match status" value="1"/>
</dbReference>
<evidence type="ECO:0000313" key="2">
    <source>
        <dbReference type="EMBL" id="CUS36937.1"/>
    </source>
</evidence>
<feature type="domain" description="GST N-terminal" evidence="1">
    <location>
        <begin position="4"/>
        <end position="66"/>
    </location>
</feature>
<dbReference type="InterPro" id="IPR036282">
    <property type="entry name" value="Glutathione-S-Trfase_C_sf"/>
</dbReference>
<reference evidence="3" key="1">
    <citation type="submission" date="2015-10" db="EMBL/GenBank/DDBJ databases">
        <authorList>
            <person name="Luecker S."/>
            <person name="Luecker S."/>
        </authorList>
    </citation>
    <scope>NUCLEOTIDE SEQUENCE [LARGE SCALE GENOMIC DNA]</scope>
</reference>
<dbReference type="Proteomes" id="UP000198736">
    <property type="component" value="Unassembled WGS sequence"/>
</dbReference>
<dbReference type="SUPFAM" id="SSF52833">
    <property type="entry name" value="Thioredoxin-like"/>
    <property type="match status" value="1"/>
</dbReference>
<dbReference type="SUPFAM" id="SSF47616">
    <property type="entry name" value="GST C-terminal domain-like"/>
    <property type="match status" value="1"/>
</dbReference>
<dbReference type="STRING" id="1742973.COMA2_290024"/>
<evidence type="ECO:0000313" key="3">
    <source>
        <dbReference type="Proteomes" id="UP000198736"/>
    </source>
</evidence>
<dbReference type="AlphaFoldDB" id="A0A0S4LJ38"/>
<name>A0A0S4LJ38_9BACT</name>
<accession>A0A0S4LJ38</accession>
<sequence length="215" mass="24981">MLTLIQFPWSPFCITIRHILTCQRIPFRLHNIAYHDRAPIIKATKGQGHTVSCLIDGKRGICDVTDFGQEVAHYVDRRHRLNLFPKNLGGLQLILSRYIENDLESVGFKVNDTYVVPTRPLIERTMLIRHKERKFGRGCIQEWTTHRQYLCAQFAELLKPIDDMLAASPFLLTGHPLFVDYNLYGVLGNYLFNGKTKLPNLKHLRRWHQAMATKN</sequence>
<proteinExistence type="predicted"/>
<dbReference type="RefSeq" id="WP_090898593.1">
    <property type="nucleotide sequence ID" value="NZ_CZPZ01000022.1"/>
</dbReference>
<dbReference type="OrthoDB" id="5791869at2"/>
<evidence type="ECO:0000259" key="1">
    <source>
        <dbReference type="Pfam" id="PF13417"/>
    </source>
</evidence>
<protein>
    <recommendedName>
        <fullName evidence="1">GST N-terminal domain-containing protein</fullName>
    </recommendedName>
</protein>
<dbReference type="InterPro" id="IPR004045">
    <property type="entry name" value="Glutathione_S-Trfase_N"/>
</dbReference>
<keyword evidence="3" id="KW-1185">Reference proteome</keyword>
<organism evidence="2 3">
    <name type="scientific">Candidatus Nitrospira nitrificans</name>
    <dbReference type="NCBI Taxonomy" id="1742973"/>
    <lineage>
        <taxon>Bacteria</taxon>
        <taxon>Pseudomonadati</taxon>
        <taxon>Nitrospirota</taxon>
        <taxon>Nitrospiria</taxon>
        <taxon>Nitrospirales</taxon>
        <taxon>Nitrospiraceae</taxon>
        <taxon>Nitrospira</taxon>
    </lineage>
</organism>
<dbReference type="InterPro" id="IPR036249">
    <property type="entry name" value="Thioredoxin-like_sf"/>
</dbReference>